<dbReference type="AlphaFoldDB" id="H0G920"/>
<proteinExistence type="predicted"/>
<evidence type="ECO:0000313" key="1">
    <source>
        <dbReference type="EMBL" id="EHK74178.1"/>
    </source>
</evidence>
<dbReference type="Proteomes" id="UP000004038">
    <property type="component" value="Unassembled WGS sequence"/>
</dbReference>
<name>H0G920_RHIML</name>
<organism evidence="1 2">
    <name type="scientific">Sinorhizobium meliloti CCNWSX0020</name>
    <dbReference type="NCBI Taxonomy" id="1107881"/>
    <lineage>
        <taxon>Bacteria</taxon>
        <taxon>Pseudomonadati</taxon>
        <taxon>Pseudomonadota</taxon>
        <taxon>Alphaproteobacteria</taxon>
        <taxon>Hyphomicrobiales</taxon>
        <taxon>Rhizobiaceae</taxon>
        <taxon>Sinorhizobium/Ensifer group</taxon>
        <taxon>Sinorhizobium</taxon>
    </lineage>
</organism>
<accession>H0G920</accession>
<dbReference type="EMBL" id="AGVV01000097">
    <property type="protein sequence ID" value="EHK74178.1"/>
    <property type="molecule type" value="Genomic_DNA"/>
</dbReference>
<gene>
    <name evidence="1" type="ORF">SM0020_30107</name>
</gene>
<reference evidence="1 2" key="1">
    <citation type="journal article" date="2012" name="J. Bacteriol.">
        <title>Draft Genome Sequence of Sinorhizobium meliloti CCNWSX0020, a Nitrogen-Fixing Symbiont with Copper Tolerance Capability Isolated from Lead-Zinc Mine Tailings.</title>
        <authorList>
            <person name="Li Z."/>
            <person name="Ma Z."/>
            <person name="Hao X."/>
            <person name="Wei G."/>
        </authorList>
    </citation>
    <scope>NUCLEOTIDE SEQUENCE [LARGE SCALE GENOMIC DNA]</scope>
    <source>
        <strain evidence="1 2">CCNWSX0020</strain>
    </source>
</reference>
<protein>
    <submittedName>
        <fullName evidence="1">Uncharacterized protein</fullName>
    </submittedName>
</protein>
<sequence>MVIARYIADLPTLEMRIDPLREKPIRQHRKICSSGGTPTAVA</sequence>
<evidence type="ECO:0000313" key="2">
    <source>
        <dbReference type="Proteomes" id="UP000004038"/>
    </source>
</evidence>